<name>A0A511HKI9_9BACT</name>
<comment type="caution">
    <text evidence="1">The sequence shown here is derived from an EMBL/GenBank/DDBJ whole genome shotgun (WGS) entry which is preliminary data.</text>
</comment>
<sequence>MAQLETKVRATASGLRARLQQLRRHAMFTPCFHRMGWSSLWMSAASLTRFTFAYLVMQRVDEGVACAERSCREQAAPAPPRRK</sequence>
<gene>
    <name evidence="1" type="ORF">MVI01_58700</name>
</gene>
<organism evidence="1 2">
    <name type="scientific">Myxococcus virescens</name>
    <dbReference type="NCBI Taxonomy" id="83456"/>
    <lineage>
        <taxon>Bacteria</taxon>
        <taxon>Pseudomonadati</taxon>
        <taxon>Myxococcota</taxon>
        <taxon>Myxococcia</taxon>
        <taxon>Myxococcales</taxon>
        <taxon>Cystobacterineae</taxon>
        <taxon>Myxococcaceae</taxon>
        <taxon>Myxococcus</taxon>
    </lineage>
</organism>
<reference evidence="1 2" key="1">
    <citation type="submission" date="2019-07" db="EMBL/GenBank/DDBJ databases">
        <title>Whole genome shotgun sequence of Myxococcus virescens NBRC 100334.</title>
        <authorList>
            <person name="Hosoyama A."/>
            <person name="Uohara A."/>
            <person name="Ohji S."/>
            <person name="Ichikawa N."/>
        </authorList>
    </citation>
    <scope>NUCLEOTIDE SEQUENCE [LARGE SCALE GENOMIC DNA]</scope>
    <source>
        <strain evidence="1 2">NBRC 100334</strain>
    </source>
</reference>
<dbReference type="EMBL" id="BJVY01000042">
    <property type="protein sequence ID" value="GEL74086.1"/>
    <property type="molecule type" value="Genomic_DNA"/>
</dbReference>
<evidence type="ECO:0000313" key="2">
    <source>
        <dbReference type="Proteomes" id="UP000321224"/>
    </source>
</evidence>
<dbReference type="RefSeq" id="WP_090493545.1">
    <property type="nucleotide sequence ID" value="NZ_BJVY01000042.1"/>
</dbReference>
<protein>
    <submittedName>
        <fullName evidence="1">Uncharacterized protein</fullName>
    </submittedName>
</protein>
<dbReference type="Proteomes" id="UP000321224">
    <property type="component" value="Unassembled WGS sequence"/>
</dbReference>
<evidence type="ECO:0000313" key="1">
    <source>
        <dbReference type="EMBL" id="GEL74086.1"/>
    </source>
</evidence>
<dbReference type="AlphaFoldDB" id="A0A511HKI9"/>
<proteinExistence type="predicted"/>
<accession>A0A511HKI9</accession>